<keyword evidence="3" id="KW-1185">Reference proteome</keyword>
<name>A0A0V7ZRI9_9CYAN</name>
<evidence type="ECO:0000256" key="1">
    <source>
        <dbReference type="SAM" id="Phobius"/>
    </source>
</evidence>
<gene>
    <name evidence="2" type="ORF">BC008_29170</name>
</gene>
<reference evidence="2 3" key="1">
    <citation type="journal article" date="2015" name="Genome Announc.">
        <title>Draft Genome of the Euendolithic (true boring) Cyanobacterium Mastigocoleus testarum strain BC008.</title>
        <authorList>
            <person name="Guida B.S."/>
            <person name="Garcia-Pichel F."/>
        </authorList>
    </citation>
    <scope>NUCLEOTIDE SEQUENCE [LARGE SCALE GENOMIC DNA]</scope>
    <source>
        <strain evidence="2 3">BC008</strain>
    </source>
</reference>
<accession>A0A0V7ZRI9</accession>
<organism evidence="2 3">
    <name type="scientific">Mastigocoleus testarum BC008</name>
    <dbReference type="NCBI Taxonomy" id="371196"/>
    <lineage>
        <taxon>Bacteria</taxon>
        <taxon>Bacillati</taxon>
        <taxon>Cyanobacteriota</taxon>
        <taxon>Cyanophyceae</taxon>
        <taxon>Nostocales</taxon>
        <taxon>Hapalosiphonaceae</taxon>
        <taxon>Mastigocoleus</taxon>
    </lineage>
</organism>
<protein>
    <submittedName>
        <fullName evidence="2">Uncharacterized protein</fullName>
    </submittedName>
</protein>
<evidence type="ECO:0000313" key="3">
    <source>
        <dbReference type="Proteomes" id="UP000053372"/>
    </source>
</evidence>
<dbReference type="Proteomes" id="UP000053372">
    <property type="component" value="Unassembled WGS sequence"/>
</dbReference>
<comment type="caution">
    <text evidence="2">The sequence shown here is derived from an EMBL/GenBank/DDBJ whole genome shotgun (WGS) entry which is preliminary data.</text>
</comment>
<proteinExistence type="predicted"/>
<keyword evidence="1" id="KW-1133">Transmembrane helix</keyword>
<sequence>MRFLAIETFKVKTAPKQKPLALDFFKKFFLAKKIFWFATVHLGQTANLVLSIVVIGANCRINSDKI</sequence>
<dbReference type="AlphaFoldDB" id="A0A0V7ZRI9"/>
<keyword evidence="1" id="KW-0472">Membrane</keyword>
<dbReference type="EMBL" id="LMTZ01000089">
    <property type="protein sequence ID" value="KST67264.1"/>
    <property type="molecule type" value="Genomic_DNA"/>
</dbReference>
<feature type="transmembrane region" description="Helical" evidence="1">
    <location>
        <begin position="34"/>
        <end position="57"/>
    </location>
</feature>
<evidence type="ECO:0000313" key="2">
    <source>
        <dbReference type="EMBL" id="KST67264.1"/>
    </source>
</evidence>
<keyword evidence="1" id="KW-0812">Transmembrane</keyword>